<evidence type="ECO:0000313" key="1">
    <source>
        <dbReference type="EMBL" id="RZC35982.1"/>
    </source>
</evidence>
<comment type="caution">
    <text evidence="1">The sequence shown here is derived from an EMBL/GenBank/DDBJ whole genome shotgun (WGS) entry which is preliminary data.</text>
</comment>
<sequence>MMSCSFGEVRAYRNAAGVPGNSNGHYHLSYGPVSTELF</sequence>
<proteinExistence type="predicted"/>
<dbReference type="OrthoDB" id="10273936at2759"/>
<protein>
    <submittedName>
        <fullName evidence="1">Uncharacterized protein</fullName>
    </submittedName>
</protein>
<evidence type="ECO:0000313" key="2">
    <source>
        <dbReference type="Proteomes" id="UP000292052"/>
    </source>
</evidence>
<gene>
    <name evidence="1" type="ORF">BDFB_014083</name>
</gene>
<dbReference type="Proteomes" id="UP000292052">
    <property type="component" value="Unassembled WGS sequence"/>
</dbReference>
<accession>A0A482VSS0</accession>
<reference evidence="1 2" key="1">
    <citation type="submission" date="2017-03" db="EMBL/GenBank/DDBJ databases">
        <title>Genome of the blue death feigning beetle - Asbolus verrucosus.</title>
        <authorList>
            <person name="Rider S.D."/>
        </authorList>
    </citation>
    <scope>NUCLEOTIDE SEQUENCE [LARGE SCALE GENOMIC DNA]</scope>
    <source>
        <strain evidence="1">Butters</strain>
        <tissue evidence="1">Head and leg muscle</tissue>
    </source>
</reference>
<organism evidence="1 2">
    <name type="scientific">Asbolus verrucosus</name>
    <name type="common">Desert ironclad beetle</name>
    <dbReference type="NCBI Taxonomy" id="1661398"/>
    <lineage>
        <taxon>Eukaryota</taxon>
        <taxon>Metazoa</taxon>
        <taxon>Ecdysozoa</taxon>
        <taxon>Arthropoda</taxon>
        <taxon>Hexapoda</taxon>
        <taxon>Insecta</taxon>
        <taxon>Pterygota</taxon>
        <taxon>Neoptera</taxon>
        <taxon>Endopterygota</taxon>
        <taxon>Coleoptera</taxon>
        <taxon>Polyphaga</taxon>
        <taxon>Cucujiformia</taxon>
        <taxon>Tenebrionidae</taxon>
        <taxon>Pimeliinae</taxon>
        <taxon>Asbolus</taxon>
    </lineage>
</organism>
<keyword evidence="2" id="KW-1185">Reference proteome</keyword>
<name>A0A482VSS0_ASBVE</name>
<dbReference type="EMBL" id="QDEB01066357">
    <property type="protein sequence ID" value="RZC35982.1"/>
    <property type="molecule type" value="Genomic_DNA"/>
</dbReference>
<dbReference type="AlphaFoldDB" id="A0A482VSS0"/>